<dbReference type="Proteomes" id="UP001158087">
    <property type="component" value="Unassembled WGS sequence"/>
</dbReference>
<proteinExistence type="predicted"/>
<name>A0AA42GUP4_9HYPH</name>
<evidence type="ECO:0000313" key="2">
    <source>
        <dbReference type="Proteomes" id="UP001158087"/>
    </source>
</evidence>
<evidence type="ECO:0000313" key="1">
    <source>
        <dbReference type="EMBL" id="MDH0123318.1"/>
    </source>
</evidence>
<evidence type="ECO:0008006" key="3">
    <source>
        <dbReference type="Google" id="ProtNLM"/>
    </source>
</evidence>
<organism evidence="1 2">
    <name type="scientific">Brucella intermedia GD04153</name>
    <dbReference type="NCBI Taxonomy" id="2975438"/>
    <lineage>
        <taxon>Bacteria</taxon>
        <taxon>Pseudomonadati</taxon>
        <taxon>Pseudomonadota</taxon>
        <taxon>Alphaproteobacteria</taxon>
        <taxon>Hyphomicrobiales</taxon>
        <taxon>Brucellaceae</taxon>
        <taxon>Brucella/Ochrobactrum group</taxon>
        <taxon>Brucella</taxon>
    </lineage>
</organism>
<dbReference type="AlphaFoldDB" id="A0AA42GUP4"/>
<comment type="caution">
    <text evidence="1">The sequence shown here is derived from an EMBL/GenBank/DDBJ whole genome shotgun (WGS) entry which is preliminary data.</text>
</comment>
<gene>
    <name evidence="1" type="ORF">N7376_04880</name>
</gene>
<dbReference type="PROSITE" id="PS51257">
    <property type="entry name" value="PROKAR_LIPOPROTEIN"/>
    <property type="match status" value="1"/>
</dbReference>
<dbReference type="EMBL" id="JAODYY010000001">
    <property type="protein sequence ID" value="MDH0123318.1"/>
    <property type="molecule type" value="Genomic_DNA"/>
</dbReference>
<protein>
    <recommendedName>
        <fullName evidence="3">Lipoprotein</fullName>
    </recommendedName>
</protein>
<accession>A0AA42GUP4</accession>
<reference evidence="1" key="1">
    <citation type="submission" date="2022-09" db="EMBL/GenBank/DDBJ databases">
        <title>Intensive care unit water sources are persistently colonized with multi-drug resistant bacteria and are the site of extensive horizontal gene transfer of antibiotic resistance genes.</title>
        <authorList>
            <person name="Diorio-Toth L."/>
        </authorList>
    </citation>
    <scope>NUCLEOTIDE SEQUENCE</scope>
    <source>
        <strain evidence="1">GD04153</strain>
    </source>
</reference>
<sequence length="89" mass="9904">MKSIIGAGTAILLISGCTHRSEPQIVTKVETRQMAVPEALLTCMPEPEAREVWNSQKQVAMYLIRVSEAGEDCRQKLDGVRRLLAHKTL</sequence>